<feature type="chain" id="PRO_5015059494" evidence="1">
    <location>
        <begin position="20"/>
        <end position="467"/>
    </location>
</feature>
<keyword evidence="1" id="KW-0732">Signal</keyword>
<evidence type="ECO:0000313" key="5">
    <source>
        <dbReference type="Proteomes" id="UP000078560"/>
    </source>
</evidence>
<sequence>MNRLVILSLLLYVFAAVRAYRNRYEKISKSLNDEFEKRNRNSGNKPFNLRENINYERKNNYELYIDVNGELKQERFNVKEPRQVLKKNMEQFRYLINDLEILFGVYKFNSRDKEKVLRETLKPESLCFTILGLLENNLNKINVNDSPIYGLLINGERNSNEEVSTTLGIHVILSNITVSMGSFTFPELKNAPYQIPYLVGHYDSRSGYKSKHFSYLCPLPTFFIDVIRTTNFGLKVNFNGLDMDARELFPVTLSYALKNGNVLPVQKEDSYKDERKKLIEILKKEGKDVSYRFIKDQGVEGNGIKKPEERILVTKSFINSREKIKNFLTSSGKTTMDTDSMAIYFLALSQNLFSKWKNAEAKRLTKIEVTNIQKNNAGYLAQYTIKLGLEDSTWITTEGIVKGKNIFVPRELSGPKNSITYDVPFVYGLFLNESSTGLTYTFAGLSFLLKKALPYNVNNLSSFVSGK</sequence>
<dbReference type="Proteomes" id="UP000078546">
    <property type="component" value="Unassembled WGS sequence"/>
</dbReference>
<reference evidence="2" key="1">
    <citation type="submission" date="2016-05" db="EMBL/GenBank/DDBJ databases">
        <authorList>
            <person name="Lavstsen T."/>
            <person name="Jespersen J.S."/>
        </authorList>
    </citation>
    <scope>NUCLEOTIDE SEQUENCE [LARGE SCALE GENOMIC DNA]</scope>
</reference>
<dbReference type="EMBL" id="FLQV01000089">
    <property type="protein sequence ID" value="SBS81065.1"/>
    <property type="molecule type" value="Genomic_DNA"/>
</dbReference>
<evidence type="ECO:0000256" key="1">
    <source>
        <dbReference type="SAM" id="SignalP"/>
    </source>
</evidence>
<feature type="signal peptide" evidence="1">
    <location>
        <begin position="1"/>
        <end position="19"/>
    </location>
</feature>
<evidence type="ECO:0000313" key="2">
    <source>
        <dbReference type="EMBL" id="SBS80370.1"/>
    </source>
</evidence>
<dbReference type="AlphaFoldDB" id="A0A1A8VIT5"/>
<accession>A0A1A8VIT5</accession>
<evidence type="ECO:0000313" key="3">
    <source>
        <dbReference type="EMBL" id="SBS81065.1"/>
    </source>
</evidence>
<dbReference type="VEuPathDB" id="PlasmoDB:PocGH01_03025500"/>
<name>A0A1A8VIT5_PLAOA</name>
<protein>
    <submittedName>
        <fullName evidence="2">Secreted ookinete protein, putative (PSOP1)</fullName>
    </submittedName>
</protein>
<dbReference type="Proteomes" id="UP000078560">
    <property type="component" value="Unassembled WGS sequence"/>
</dbReference>
<gene>
    <name evidence="3" type="ORF">POVCU1_004480</name>
    <name evidence="2" type="ORF">POVCU2_0005130</name>
</gene>
<dbReference type="EMBL" id="FLQU01000074">
    <property type="protein sequence ID" value="SBS80370.1"/>
    <property type="molecule type" value="Genomic_DNA"/>
</dbReference>
<reference evidence="4 5" key="2">
    <citation type="submission" date="2016-05" db="EMBL/GenBank/DDBJ databases">
        <authorList>
            <person name="Naeem Raeece"/>
        </authorList>
    </citation>
    <scope>NUCLEOTIDE SEQUENCE [LARGE SCALE GENOMIC DNA]</scope>
</reference>
<proteinExistence type="predicted"/>
<evidence type="ECO:0000313" key="4">
    <source>
        <dbReference type="Proteomes" id="UP000078546"/>
    </source>
</evidence>
<organism evidence="2 5">
    <name type="scientific">Plasmodium ovale curtisi</name>
    <dbReference type="NCBI Taxonomy" id="864141"/>
    <lineage>
        <taxon>Eukaryota</taxon>
        <taxon>Sar</taxon>
        <taxon>Alveolata</taxon>
        <taxon>Apicomplexa</taxon>
        <taxon>Aconoidasida</taxon>
        <taxon>Haemosporida</taxon>
        <taxon>Plasmodiidae</taxon>
        <taxon>Plasmodium</taxon>
        <taxon>Plasmodium (Plasmodium)</taxon>
    </lineage>
</organism>